<dbReference type="Gene3D" id="2.30.42.10">
    <property type="match status" value="1"/>
</dbReference>
<dbReference type="GO" id="GO:0004252">
    <property type="term" value="F:serine-type endopeptidase activity"/>
    <property type="evidence" value="ECO:0007669"/>
    <property type="project" value="InterPro"/>
</dbReference>
<dbReference type="InterPro" id="IPR041489">
    <property type="entry name" value="PDZ_6"/>
</dbReference>
<name>A0AAE9YGV6_9ACTN</name>
<evidence type="ECO:0000313" key="8">
    <source>
        <dbReference type="Proteomes" id="UP001216390"/>
    </source>
</evidence>
<proteinExistence type="inferred from homology"/>
<keyword evidence="2" id="KW-0645">Protease</keyword>
<dbReference type="EMBL" id="CP116942">
    <property type="protein sequence ID" value="WCO67541.1"/>
    <property type="molecule type" value="Genomic_DNA"/>
</dbReference>
<dbReference type="InterPro" id="IPR043504">
    <property type="entry name" value="Peptidase_S1_PA_chymotrypsin"/>
</dbReference>
<sequence>MPDEPDDWSDPTPPLPPDDRLWRHPSEVARAARSTPPPAPARPRRGRRRLVAVAVLSGLTGAAATVVALAAVGSLSPRTIERVEQARAAPTVATTASVRTASSVAASIAPAVVEVTATVGEVRRSGSGVVVREDGLILTSGALVAGADALVVTWPSGRSTTATDEGHDDVTGLAALTVEGSGHPVAQVGAAAPLPGETAITVAGSSDSGPMVTQGVVSATGSHADPEEGRLLGMIETDQPVPDRADGAALVDGDGHLLGVCLSVADQATSGFAVPAEVAERVADDLRRSGHVDRGWLGVSGAPSDPTDAGPAGLEVAQVAPGSPAEEAGLEPGDVVTSVAGQRVSSVADVQAALGLTRPEQEISLRRARDEQVAEVDVVLAAAPG</sequence>
<keyword evidence="5" id="KW-0812">Transmembrane</keyword>
<dbReference type="Pfam" id="PF17820">
    <property type="entry name" value="PDZ_6"/>
    <property type="match status" value="1"/>
</dbReference>
<dbReference type="AlphaFoldDB" id="A0AAE9YGV6"/>
<dbReference type="InterPro" id="IPR001478">
    <property type="entry name" value="PDZ"/>
</dbReference>
<dbReference type="PANTHER" id="PTHR22939">
    <property type="entry name" value="SERINE PROTEASE FAMILY S1C HTRA-RELATED"/>
    <property type="match status" value="1"/>
</dbReference>
<evidence type="ECO:0000256" key="3">
    <source>
        <dbReference type="ARBA" id="ARBA00022801"/>
    </source>
</evidence>
<dbReference type="PRINTS" id="PR00834">
    <property type="entry name" value="PROTEASES2C"/>
</dbReference>
<feature type="region of interest" description="Disordered" evidence="4">
    <location>
        <begin position="1"/>
        <end position="46"/>
    </location>
</feature>
<keyword evidence="5" id="KW-0472">Membrane</keyword>
<dbReference type="Pfam" id="PF13365">
    <property type="entry name" value="Trypsin_2"/>
    <property type="match status" value="1"/>
</dbReference>
<feature type="transmembrane region" description="Helical" evidence="5">
    <location>
        <begin position="50"/>
        <end position="72"/>
    </location>
</feature>
<dbReference type="PANTHER" id="PTHR22939:SF129">
    <property type="entry name" value="SERINE PROTEASE HTRA2, MITOCHONDRIAL"/>
    <property type="match status" value="1"/>
</dbReference>
<dbReference type="KEGG" id="ima:PO878_02255"/>
<dbReference type="Gene3D" id="2.40.10.10">
    <property type="entry name" value="Trypsin-like serine proteases"/>
    <property type="match status" value="2"/>
</dbReference>
<evidence type="ECO:0000313" key="7">
    <source>
        <dbReference type="EMBL" id="WCO67541.1"/>
    </source>
</evidence>
<feature type="domain" description="PDZ" evidence="6">
    <location>
        <begin position="293"/>
        <end position="371"/>
    </location>
</feature>
<protein>
    <submittedName>
        <fullName evidence="7">PDZ domain-containing protein</fullName>
    </submittedName>
</protein>
<organism evidence="7 8">
    <name type="scientific">Iamia majanohamensis</name>
    <dbReference type="NCBI Taxonomy" id="467976"/>
    <lineage>
        <taxon>Bacteria</taxon>
        <taxon>Bacillati</taxon>
        <taxon>Actinomycetota</taxon>
        <taxon>Acidimicrobiia</taxon>
        <taxon>Acidimicrobiales</taxon>
        <taxon>Iamiaceae</taxon>
        <taxon>Iamia</taxon>
    </lineage>
</organism>
<dbReference type="InterPro" id="IPR001940">
    <property type="entry name" value="Peptidase_S1C"/>
</dbReference>
<evidence type="ECO:0000256" key="2">
    <source>
        <dbReference type="ARBA" id="ARBA00022670"/>
    </source>
</evidence>
<keyword evidence="5" id="KW-1133">Transmembrane helix</keyword>
<feature type="compositionally biased region" description="Basic and acidic residues" evidence="4">
    <location>
        <begin position="17"/>
        <end position="27"/>
    </location>
</feature>
<dbReference type="SUPFAM" id="SSF50494">
    <property type="entry name" value="Trypsin-like serine proteases"/>
    <property type="match status" value="1"/>
</dbReference>
<evidence type="ECO:0000256" key="5">
    <source>
        <dbReference type="SAM" id="Phobius"/>
    </source>
</evidence>
<reference evidence="7" key="1">
    <citation type="submission" date="2023-01" db="EMBL/GenBank/DDBJ databases">
        <title>The diversity of Class Acidimicrobiia in South China Sea sediment environments and the proposal of Iamia marina sp. nov., a novel species of the genus Iamia.</title>
        <authorList>
            <person name="He Y."/>
            <person name="Tian X."/>
        </authorList>
    </citation>
    <scope>NUCLEOTIDE SEQUENCE</scope>
    <source>
        <strain evidence="7">DSM 19957</strain>
    </source>
</reference>
<dbReference type="GO" id="GO:0006515">
    <property type="term" value="P:protein quality control for misfolded or incompletely synthesized proteins"/>
    <property type="evidence" value="ECO:0007669"/>
    <property type="project" value="TreeGrafter"/>
</dbReference>
<dbReference type="InterPro" id="IPR036034">
    <property type="entry name" value="PDZ_sf"/>
</dbReference>
<dbReference type="Proteomes" id="UP001216390">
    <property type="component" value="Chromosome"/>
</dbReference>
<keyword evidence="8" id="KW-1185">Reference proteome</keyword>
<dbReference type="SUPFAM" id="SSF50156">
    <property type="entry name" value="PDZ domain-like"/>
    <property type="match status" value="1"/>
</dbReference>
<gene>
    <name evidence="7" type="ORF">PO878_02255</name>
</gene>
<dbReference type="SMART" id="SM00228">
    <property type="entry name" value="PDZ"/>
    <property type="match status" value="1"/>
</dbReference>
<keyword evidence="3" id="KW-0378">Hydrolase</keyword>
<dbReference type="InterPro" id="IPR009003">
    <property type="entry name" value="Peptidase_S1_PA"/>
</dbReference>
<evidence type="ECO:0000259" key="6">
    <source>
        <dbReference type="PROSITE" id="PS50106"/>
    </source>
</evidence>
<dbReference type="RefSeq" id="WP_272737062.1">
    <property type="nucleotide sequence ID" value="NZ_CP116942.1"/>
</dbReference>
<comment type="similarity">
    <text evidence="1">Belongs to the peptidase S1C family.</text>
</comment>
<evidence type="ECO:0000256" key="4">
    <source>
        <dbReference type="SAM" id="MobiDB-lite"/>
    </source>
</evidence>
<dbReference type="GO" id="GO:0042597">
    <property type="term" value="C:periplasmic space"/>
    <property type="evidence" value="ECO:0007669"/>
    <property type="project" value="TreeGrafter"/>
</dbReference>
<dbReference type="PROSITE" id="PS50106">
    <property type="entry name" value="PDZ"/>
    <property type="match status" value="1"/>
</dbReference>
<evidence type="ECO:0000256" key="1">
    <source>
        <dbReference type="ARBA" id="ARBA00010541"/>
    </source>
</evidence>
<accession>A0AAE9YGV6</accession>